<evidence type="ECO:0000313" key="4">
    <source>
        <dbReference type="Proteomes" id="UP000057043"/>
    </source>
</evidence>
<dbReference type="PATRIC" id="fig|301375.6.peg.1146"/>
<accession>A0A101FW20</accession>
<dbReference type="SUPFAM" id="SSF52490">
    <property type="entry name" value="Tubulin nucleotide-binding domain-like"/>
    <property type="match status" value="1"/>
</dbReference>
<reference evidence="3 4" key="2">
    <citation type="journal article" date="2015" name="MBio">
        <title>Genome-Resolved Metagenomic Analysis Reveals Roles for Candidate Phyla and Other Microbial Community Members in Biogeochemical Transformations in Oil Reservoirs.</title>
        <authorList>
            <person name="Hu P."/>
            <person name="Tom L."/>
            <person name="Singh A."/>
            <person name="Thomas B.C."/>
            <person name="Baker B.J."/>
            <person name="Piceno Y.M."/>
            <person name="Andersen G.L."/>
            <person name="Banfield J.F."/>
        </authorList>
    </citation>
    <scope>NUCLEOTIDE SEQUENCE [LARGE SCALE GENOMIC DNA]</scope>
    <source>
        <strain evidence="1">57_489</strain>
    </source>
</reference>
<organism evidence="1 4">
    <name type="scientific">Methanothrix harundinacea</name>
    <dbReference type="NCBI Taxonomy" id="301375"/>
    <lineage>
        <taxon>Archaea</taxon>
        <taxon>Methanobacteriati</taxon>
        <taxon>Methanobacteriota</taxon>
        <taxon>Stenosarchaea group</taxon>
        <taxon>Methanomicrobia</taxon>
        <taxon>Methanotrichales</taxon>
        <taxon>Methanotrichaceae</taxon>
        <taxon>Methanothrix</taxon>
    </lineage>
</organism>
<dbReference type="Proteomes" id="UP000053961">
    <property type="component" value="Unassembled WGS sequence"/>
</dbReference>
<gene>
    <name evidence="1" type="ORF">XD72_0262</name>
    <name evidence="2" type="ORF">XE07_0135</name>
</gene>
<sequence>MKLCIVGIGGCGGHLAERFLNNQDISLLKKSLGEHVSFGGVKGLWLEADVQETENQDFFGPLERGCYPGFFVPHDVIGSESKTSKLIVDRYGYDVKKQGFMRQAEFLKAVFEIFESDEDVKRTALSEHESENPILRAAWDRIRPYTTLTGPRDNNNGSEMCDGILFLVSFGGGTGTGFVNPITRYIRSERPAYPVFVLGVLTEEGTDPQQRAKEAKRDLGATISLYDLLTKRVGVGVDGVIVIDNQIMVEKFGQNYPAIDDYIHQAMKPFVAARHYPGEDPPSLAMREKFIEGLDHPPILVPCYFRDRRRKDPEENLVKKALSEGMLFGCDPAMAERAYVFTRGFVGLDKILGAVARQTGLAEDRIEPWRKLGENHADEILILLRNPYGEERGCEVKGNLEYRIHRVIRMALRYMDDPESNLIPDGMPDLTKTSLEDYFYGDDGVRGRLKVGLQRIEEGKTPFFLDERRIFERSNLNSGVLEPHRGGRKVDDEEIRRLVEGEVKRVLAERGL</sequence>
<proteinExistence type="predicted"/>
<dbReference type="Gene3D" id="3.40.50.1440">
    <property type="entry name" value="Tubulin/FtsZ, GTPase domain"/>
    <property type="match status" value="1"/>
</dbReference>
<dbReference type="EMBL" id="LGFT01000004">
    <property type="protein sequence ID" value="KUK45359.1"/>
    <property type="molecule type" value="Genomic_DNA"/>
</dbReference>
<evidence type="ECO:0008006" key="5">
    <source>
        <dbReference type="Google" id="ProtNLM"/>
    </source>
</evidence>
<dbReference type="InterPro" id="IPR036525">
    <property type="entry name" value="Tubulin/FtsZ_GTPase_sf"/>
</dbReference>
<name>A0A101FW20_9EURY</name>
<dbReference type="AlphaFoldDB" id="A0A101FW20"/>
<dbReference type="EMBL" id="LGHB01000001">
    <property type="protein sequence ID" value="KUK97721.1"/>
    <property type="molecule type" value="Genomic_DNA"/>
</dbReference>
<comment type="caution">
    <text evidence="1">The sequence shown here is derived from an EMBL/GenBank/DDBJ whole genome shotgun (WGS) entry which is preliminary data.</text>
</comment>
<protein>
    <recommendedName>
        <fullName evidence="5">Tubulin/FtsZ GTPase domain-containing protein</fullName>
    </recommendedName>
</protein>
<reference evidence="2" key="1">
    <citation type="journal article" date="2015" name="MBio">
        <title>Genome-resolved metagenomic analysis reveals roles for candidate phyla and other microbial community members in biogeochemical transformations in oil reservoirs.</title>
        <authorList>
            <person name="Hu P."/>
            <person name="Tom L."/>
            <person name="Singh A."/>
            <person name="Thomas B.C."/>
            <person name="Baker B.J."/>
            <person name="Piceno Y.M."/>
            <person name="Andersen G.L."/>
            <person name="Banfield J.F."/>
        </authorList>
    </citation>
    <scope>NUCLEOTIDE SEQUENCE [LARGE SCALE GENOMIC DNA]</scope>
    <source>
        <strain evidence="2">56_747</strain>
    </source>
</reference>
<dbReference type="Proteomes" id="UP000057043">
    <property type="component" value="Unassembled WGS sequence"/>
</dbReference>
<evidence type="ECO:0000313" key="1">
    <source>
        <dbReference type="EMBL" id="KUK45359.1"/>
    </source>
</evidence>
<evidence type="ECO:0000313" key="2">
    <source>
        <dbReference type="EMBL" id="KUK97721.1"/>
    </source>
</evidence>
<evidence type="ECO:0000313" key="3">
    <source>
        <dbReference type="Proteomes" id="UP000053961"/>
    </source>
</evidence>